<protein>
    <recommendedName>
        <fullName evidence="3">Phage tail assembly protein</fullName>
    </recommendedName>
</protein>
<dbReference type="KEGG" id="dak:DaAHT2_2058"/>
<dbReference type="Proteomes" id="UP000001508">
    <property type="component" value="Chromosome"/>
</dbReference>
<dbReference type="AlphaFoldDB" id="D6Z5J5"/>
<dbReference type="eggNOG" id="ENOG5030NI0">
    <property type="taxonomic scope" value="Bacteria"/>
</dbReference>
<name>D6Z5J5_DESAT</name>
<dbReference type="Pfam" id="PF10109">
    <property type="entry name" value="Phage_TAC_7"/>
    <property type="match status" value="1"/>
</dbReference>
<dbReference type="InterPro" id="IPR019289">
    <property type="entry name" value="Phage_tail_E/E"/>
</dbReference>
<dbReference type="InParanoid" id="D6Z5J5"/>
<reference evidence="2" key="1">
    <citation type="submission" date="2010-02" db="EMBL/GenBank/DDBJ databases">
        <title>Complete sequence of Desulfurivibrio alkaliphilus AHT2.</title>
        <authorList>
            <consortium name="US DOE Joint Genome Institute"/>
            <person name="Pitluck S."/>
            <person name="Chertkov O."/>
            <person name="Detter J.C."/>
            <person name="Han C."/>
            <person name="Tapia R."/>
            <person name="Larimer F."/>
            <person name="Land M."/>
            <person name="Hauser L."/>
            <person name="Kyrpides N."/>
            <person name="Mikhailova N."/>
            <person name="Sorokin D.Y."/>
            <person name="Muyzer G."/>
            <person name="Woyke T."/>
        </authorList>
    </citation>
    <scope>NUCLEOTIDE SEQUENCE [LARGE SCALE GENOMIC DNA]</scope>
    <source>
        <strain evidence="2">DSM 19089 / UNIQEM U267 / AHT2</strain>
    </source>
</reference>
<evidence type="ECO:0000313" key="1">
    <source>
        <dbReference type="EMBL" id="ADH86732.1"/>
    </source>
</evidence>
<evidence type="ECO:0008006" key="3">
    <source>
        <dbReference type="Google" id="ProtNLM"/>
    </source>
</evidence>
<dbReference type="RefSeq" id="WP_013164251.1">
    <property type="nucleotide sequence ID" value="NC_014216.1"/>
</dbReference>
<proteinExistence type="predicted"/>
<sequence>MTNNPESKYTPAIDTTPRYVEQVKLTKPIDFEGKKIVELELKMGDLSGHDLLKAEREFATTGNYSPVAVTSQEYLAIVAGHAAGLPTDAIKSLGAHDFAHVTTLVQNFLLG</sequence>
<accession>D6Z5J5</accession>
<dbReference type="EMBL" id="CP001940">
    <property type="protein sequence ID" value="ADH86732.1"/>
    <property type="molecule type" value="Genomic_DNA"/>
</dbReference>
<gene>
    <name evidence="1" type="ordered locus">DaAHT2_2058</name>
</gene>
<organism evidence="1 2">
    <name type="scientific">Desulfurivibrio alkaliphilus (strain DSM 19089 / UNIQEM U267 / AHT2)</name>
    <dbReference type="NCBI Taxonomy" id="589865"/>
    <lineage>
        <taxon>Bacteria</taxon>
        <taxon>Pseudomonadati</taxon>
        <taxon>Thermodesulfobacteriota</taxon>
        <taxon>Desulfobulbia</taxon>
        <taxon>Desulfobulbales</taxon>
        <taxon>Desulfobulbaceae</taxon>
        <taxon>Desulfurivibrio</taxon>
    </lineage>
</organism>
<dbReference type="STRING" id="589865.DaAHT2_2058"/>
<dbReference type="HOGENOM" id="CLU_161958_1_0_7"/>
<evidence type="ECO:0000313" key="2">
    <source>
        <dbReference type="Proteomes" id="UP000001508"/>
    </source>
</evidence>
<dbReference type="OrthoDB" id="2627617at2"/>
<keyword evidence="2" id="KW-1185">Reference proteome</keyword>